<evidence type="ECO:0000256" key="12">
    <source>
        <dbReference type="ARBA" id="ARBA00023128"/>
    </source>
</evidence>
<keyword evidence="7" id="KW-0812">Transmembrane</keyword>
<dbReference type="GO" id="GO:0005743">
    <property type="term" value="C:mitochondrial inner membrane"/>
    <property type="evidence" value="ECO:0007669"/>
    <property type="project" value="UniProtKB-SubCell"/>
</dbReference>
<comment type="function">
    <text evidence="1">Accessory subunit of the mitochondrial membrane respiratory chain NADH dehydrogenase (Complex I), that is believed not to be involved in catalysis. Complex I functions in the transfer of electrons from NADH to the respiratory chain. The immediate electron acceptor for the enzyme is believed to be ubiquinone.</text>
</comment>
<dbReference type="PANTHER" id="PTHR13327">
    <property type="entry name" value="NADH-UBIQUINONE OXIDOREDUCTASE ESSS SUBUNIT, MITOCHONDRIAL PRECURSOR"/>
    <property type="match status" value="1"/>
</dbReference>
<evidence type="ECO:0000256" key="4">
    <source>
        <dbReference type="ARBA" id="ARBA00018632"/>
    </source>
</evidence>
<keyword evidence="13" id="KW-0472">Membrane</keyword>
<proteinExistence type="inferred from homology"/>
<sequence>MASLIKLRQMSLLQRCALNHVYKTHLKNARNISTSKKNSDTAAAACETSKEDKNWVSYGFHYDNKTDDTNVHNASYFFSVTLCIVFGGFFWTYAPDAHLRDWAQREAFLELRRREQAGLPPIDPNYVPPSTVCLPSDEELKDIEIII</sequence>
<comment type="subunit">
    <text evidence="16">Complex I is composed of 45 different subunits. Interacts with BCAP31.</text>
</comment>
<keyword evidence="9" id="KW-0809">Transit peptide</keyword>
<evidence type="ECO:0000256" key="7">
    <source>
        <dbReference type="ARBA" id="ARBA00022692"/>
    </source>
</evidence>
<protein>
    <recommendedName>
        <fullName evidence="4">NADH dehydrogenase [ubiquinone] 1 beta subcomplex subunit 11, mitochondrial</fullName>
    </recommendedName>
    <alternativeName>
        <fullName evidence="15">Complex I-ESSS</fullName>
    </alternativeName>
    <alternativeName>
        <fullName evidence="14">NADH-ubiquinone oxidoreductase ESSS subunit</fullName>
    </alternativeName>
</protein>
<organism evidence="17 18">
    <name type="scientific">Plutella xylostella</name>
    <name type="common">Diamondback moth</name>
    <name type="synonym">Plutella maculipennis</name>
    <dbReference type="NCBI Taxonomy" id="51655"/>
    <lineage>
        <taxon>Eukaryota</taxon>
        <taxon>Metazoa</taxon>
        <taxon>Ecdysozoa</taxon>
        <taxon>Arthropoda</taxon>
        <taxon>Hexapoda</taxon>
        <taxon>Insecta</taxon>
        <taxon>Pterygota</taxon>
        <taxon>Neoptera</taxon>
        <taxon>Endopterygota</taxon>
        <taxon>Lepidoptera</taxon>
        <taxon>Glossata</taxon>
        <taxon>Ditrysia</taxon>
        <taxon>Yponomeutoidea</taxon>
        <taxon>Plutellidae</taxon>
        <taxon>Plutella</taxon>
    </lineage>
</organism>
<evidence type="ECO:0000256" key="13">
    <source>
        <dbReference type="ARBA" id="ARBA00023136"/>
    </source>
</evidence>
<keyword evidence="18" id="KW-1185">Reference proteome</keyword>
<reference evidence="17" key="1">
    <citation type="submission" date="2020-11" db="EMBL/GenBank/DDBJ databases">
        <authorList>
            <person name="Whiteford S."/>
        </authorList>
    </citation>
    <scope>NUCLEOTIDE SEQUENCE</scope>
</reference>
<evidence type="ECO:0000256" key="3">
    <source>
        <dbReference type="ARBA" id="ARBA00008915"/>
    </source>
</evidence>
<evidence type="ECO:0000256" key="8">
    <source>
        <dbReference type="ARBA" id="ARBA00022792"/>
    </source>
</evidence>
<comment type="similarity">
    <text evidence="3">Belongs to the complex I NDUFB11 subunit family.</text>
</comment>
<evidence type="ECO:0000256" key="1">
    <source>
        <dbReference type="ARBA" id="ARBA00003195"/>
    </source>
</evidence>
<dbReference type="EMBL" id="CAJHNJ030000016">
    <property type="protein sequence ID" value="CAG9114351.1"/>
    <property type="molecule type" value="Genomic_DNA"/>
</dbReference>
<comment type="subcellular location">
    <subcellularLocation>
        <location evidence="2">Mitochondrion inner membrane</location>
        <topology evidence="2">Single-pass membrane protein</topology>
    </subcellularLocation>
</comment>
<evidence type="ECO:0000256" key="2">
    <source>
        <dbReference type="ARBA" id="ARBA00004434"/>
    </source>
</evidence>
<evidence type="ECO:0000313" key="18">
    <source>
        <dbReference type="Proteomes" id="UP000653454"/>
    </source>
</evidence>
<evidence type="ECO:0000256" key="5">
    <source>
        <dbReference type="ARBA" id="ARBA00022448"/>
    </source>
</evidence>
<dbReference type="Proteomes" id="UP000653454">
    <property type="component" value="Unassembled WGS sequence"/>
</dbReference>
<keyword evidence="8" id="KW-0999">Mitochondrion inner membrane</keyword>
<accession>A0A8S4EFG0</accession>
<evidence type="ECO:0000313" key="17">
    <source>
        <dbReference type="EMBL" id="CAG9114351.1"/>
    </source>
</evidence>
<evidence type="ECO:0000256" key="16">
    <source>
        <dbReference type="ARBA" id="ARBA00046528"/>
    </source>
</evidence>
<keyword evidence="5" id="KW-0813">Transport</keyword>
<dbReference type="AlphaFoldDB" id="A0A8S4EFG0"/>
<dbReference type="Pfam" id="PF10183">
    <property type="entry name" value="ESSS"/>
    <property type="match status" value="1"/>
</dbReference>
<dbReference type="InterPro" id="IPR019329">
    <property type="entry name" value="NADH_UbQ_OxRdtase_ESSS_su"/>
</dbReference>
<evidence type="ECO:0000256" key="11">
    <source>
        <dbReference type="ARBA" id="ARBA00022989"/>
    </source>
</evidence>
<evidence type="ECO:0000256" key="6">
    <source>
        <dbReference type="ARBA" id="ARBA00022660"/>
    </source>
</evidence>
<evidence type="ECO:0000256" key="10">
    <source>
        <dbReference type="ARBA" id="ARBA00022982"/>
    </source>
</evidence>
<name>A0A8S4EFG0_PLUXY</name>
<keyword evidence="6" id="KW-0679">Respiratory chain</keyword>
<comment type="caution">
    <text evidence="17">The sequence shown here is derived from an EMBL/GenBank/DDBJ whole genome shotgun (WGS) entry which is preliminary data.</text>
</comment>
<gene>
    <name evidence="17" type="ORF">PLXY2_LOCUS5632</name>
</gene>
<evidence type="ECO:0000256" key="15">
    <source>
        <dbReference type="ARBA" id="ARBA00031387"/>
    </source>
</evidence>
<keyword evidence="11" id="KW-1133">Transmembrane helix</keyword>
<dbReference type="PANTHER" id="PTHR13327:SF0">
    <property type="entry name" value="NADH DEHYDROGENASE [UBIQUINONE] 1 BETA SUBCOMPLEX SUBUNIT 11, MITOCHONDRIAL"/>
    <property type="match status" value="1"/>
</dbReference>
<keyword evidence="12" id="KW-0496">Mitochondrion</keyword>
<evidence type="ECO:0000256" key="14">
    <source>
        <dbReference type="ARBA" id="ARBA00030753"/>
    </source>
</evidence>
<keyword evidence="10" id="KW-0249">Electron transport</keyword>
<evidence type="ECO:0000256" key="9">
    <source>
        <dbReference type="ARBA" id="ARBA00022946"/>
    </source>
</evidence>